<dbReference type="PANTHER" id="PTHR30352:SF4">
    <property type="entry name" value="PYRUVATE FORMATE-LYASE 2-ACTIVATING ENZYME"/>
    <property type="match status" value="1"/>
</dbReference>
<evidence type="ECO:0000256" key="6">
    <source>
        <dbReference type="ARBA" id="ARBA00023002"/>
    </source>
</evidence>
<keyword evidence="5" id="KW-0479">Metal-binding</keyword>
<dbReference type="AlphaFoldDB" id="A0A1I0GW61"/>
<dbReference type="Proteomes" id="UP000198508">
    <property type="component" value="Unassembled WGS sequence"/>
</dbReference>
<dbReference type="Gene3D" id="3.20.20.70">
    <property type="entry name" value="Aldolase class I"/>
    <property type="match status" value="1"/>
</dbReference>
<dbReference type="Pfam" id="PF13353">
    <property type="entry name" value="Fer4_12"/>
    <property type="match status" value="1"/>
</dbReference>
<dbReference type="InterPro" id="IPR007197">
    <property type="entry name" value="rSAM"/>
</dbReference>
<evidence type="ECO:0000256" key="1">
    <source>
        <dbReference type="ARBA" id="ARBA00001966"/>
    </source>
</evidence>
<gene>
    <name evidence="9" type="ORF">SAMN05216313_11382</name>
</gene>
<evidence type="ECO:0000313" key="9">
    <source>
        <dbReference type="EMBL" id="SET75462.1"/>
    </source>
</evidence>
<keyword evidence="6" id="KW-0560">Oxidoreductase</keyword>
<reference evidence="10" key="1">
    <citation type="submission" date="2016-10" db="EMBL/GenBank/DDBJ databases">
        <authorList>
            <person name="Varghese N."/>
            <person name="Submissions S."/>
        </authorList>
    </citation>
    <scope>NUCLEOTIDE SEQUENCE [LARGE SCALE GENOMIC DNA]</scope>
    <source>
        <strain evidence="10">NLAE-zl-G277</strain>
    </source>
</reference>
<evidence type="ECO:0000256" key="8">
    <source>
        <dbReference type="ARBA" id="ARBA00023014"/>
    </source>
</evidence>
<keyword evidence="3" id="KW-0004">4Fe-4S</keyword>
<proteinExistence type="inferred from homology"/>
<evidence type="ECO:0000256" key="5">
    <source>
        <dbReference type="ARBA" id="ARBA00022723"/>
    </source>
</evidence>
<evidence type="ECO:0000256" key="7">
    <source>
        <dbReference type="ARBA" id="ARBA00023004"/>
    </source>
</evidence>
<dbReference type="GO" id="GO:0051539">
    <property type="term" value="F:4 iron, 4 sulfur cluster binding"/>
    <property type="evidence" value="ECO:0007669"/>
    <property type="project" value="UniProtKB-KW"/>
</dbReference>
<dbReference type="SFLD" id="SFLDS00029">
    <property type="entry name" value="Radical_SAM"/>
    <property type="match status" value="1"/>
</dbReference>
<evidence type="ECO:0000256" key="2">
    <source>
        <dbReference type="ARBA" id="ARBA00009777"/>
    </source>
</evidence>
<evidence type="ECO:0000313" key="10">
    <source>
        <dbReference type="Proteomes" id="UP000198508"/>
    </source>
</evidence>
<dbReference type="PANTHER" id="PTHR30352">
    <property type="entry name" value="PYRUVATE FORMATE-LYASE-ACTIVATING ENZYME"/>
    <property type="match status" value="1"/>
</dbReference>
<keyword evidence="4" id="KW-0949">S-adenosyl-L-methionine</keyword>
<sequence length="78" mass="8511">MGEVKGNVADIQRMSVHDGPGIRTTVFLKGCNMRCAWCHNPETVKMQPEYVVNPKLCIHWVTANRGVTAARAGCAAGR</sequence>
<dbReference type="STRING" id="460384.SAMN05216313_11382"/>
<dbReference type="GO" id="GO:0016491">
    <property type="term" value="F:oxidoreductase activity"/>
    <property type="evidence" value="ECO:0007669"/>
    <property type="project" value="UniProtKB-KW"/>
</dbReference>
<name>A0A1I0GW61_9FIRM</name>
<keyword evidence="10" id="KW-1185">Reference proteome</keyword>
<keyword evidence="8" id="KW-0411">Iron-sulfur</keyword>
<dbReference type="InterPro" id="IPR013785">
    <property type="entry name" value="Aldolase_TIM"/>
</dbReference>
<dbReference type="GO" id="GO:0046872">
    <property type="term" value="F:metal ion binding"/>
    <property type="evidence" value="ECO:0007669"/>
    <property type="project" value="UniProtKB-KW"/>
</dbReference>
<dbReference type="InterPro" id="IPR034457">
    <property type="entry name" value="Organic_radical-activating"/>
</dbReference>
<organism evidence="9 10">
    <name type="scientific">Enterocloster lavalensis</name>
    <dbReference type="NCBI Taxonomy" id="460384"/>
    <lineage>
        <taxon>Bacteria</taxon>
        <taxon>Bacillati</taxon>
        <taxon>Bacillota</taxon>
        <taxon>Clostridia</taxon>
        <taxon>Lachnospirales</taxon>
        <taxon>Lachnospiraceae</taxon>
        <taxon>Enterocloster</taxon>
    </lineage>
</organism>
<dbReference type="InterPro" id="IPR001989">
    <property type="entry name" value="Radical_activat_CS"/>
</dbReference>
<comment type="cofactor">
    <cofactor evidence="1">
        <name>[4Fe-4S] cluster</name>
        <dbReference type="ChEBI" id="CHEBI:49883"/>
    </cofactor>
</comment>
<dbReference type="PROSITE" id="PS01087">
    <property type="entry name" value="RADICAL_ACTIVATING"/>
    <property type="match status" value="1"/>
</dbReference>
<comment type="similarity">
    <text evidence="2">Belongs to the organic radical-activating enzymes family.</text>
</comment>
<evidence type="ECO:0000256" key="3">
    <source>
        <dbReference type="ARBA" id="ARBA00022485"/>
    </source>
</evidence>
<accession>A0A1I0GW61</accession>
<keyword evidence="7" id="KW-0408">Iron</keyword>
<dbReference type="EMBL" id="FOIM01000013">
    <property type="protein sequence ID" value="SET75462.1"/>
    <property type="molecule type" value="Genomic_DNA"/>
</dbReference>
<protein>
    <submittedName>
        <fullName evidence="9">4Fe-4S single cluster domain-containing protein</fullName>
    </submittedName>
</protein>
<dbReference type="RefSeq" id="WP_092364693.1">
    <property type="nucleotide sequence ID" value="NZ_FOIM01000013.1"/>
</dbReference>
<evidence type="ECO:0000256" key="4">
    <source>
        <dbReference type="ARBA" id="ARBA00022691"/>
    </source>
</evidence>